<evidence type="ECO:0000256" key="2">
    <source>
        <dbReference type="ARBA" id="ARBA00006247"/>
    </source>
</evidence>
<feature type="domain" description="Peptidase M20 dimerisation" evidence="6">
    <location>
        <begin position="202"/>
        <end position="333"/>
    </location>
</feature>
<dbReference type="CDD" id="cd05675">
    <property type="entry name" value="M20_yscS_like"/>
    <property type="match status" value="1"/>
</dbReference>
<dbReference type="NCBIfam" id="NF005913">
    <property type="entry name" value="PRK07906.1"/>
    <property type="match status" value="1"/>
</dbReference>
<evidence type="ECO:0000313" key="8">
    <source>
        <dbReference type="Proteomes" id="UP000479241"/>
    </source>
</evidence>
<protein>
    <submittedName>
        <fullName evidence="7">M20/M25/M40 family metallo-hydrolase</fullName>
    </submittedName>
</protein>
<name>A0A6L9W0T0_9ACTN</name>
<dbReference type="Gene3D" id="1.10.150.900">
    <property type="match status" value="1"/>
</dbReference>
<dbReference type="PANTHER" id="PTHR43808">
    <property type="entry name" value="ACETYLORNITHINE DEACETYLASE"/>
    <property type="match status" value="1"/>
</dbReference>
<reference evidence="7 8" key="1">
    <citation type="submission" date="2019-12" db="EMBL/GenBank/DDBJ databases">
        <title>the WGS of Blastococcus saxobsidens 67B17.</title>
        <authorList>
            <person name="Jiang Z."/>
        </authorList>
    </citation>
    <scope>NUCLEOTIDE SEQUENCE [LARGE SCALE GENOMIC DNA]</scope>
    <source>
        <strain evidence="7 8">67B17</strain>
    </source>
</reference>
<dbReference type="PROSITE" id="PS00758">
    <property type="entry name" value="ARGE_DAPE_CPG2_1"/>
    <property type="match status" value="1"/>
</dbReference>
<dbReference type="SUPFAM" id="SSF55031">
    <property type="entry name" value="Bacterial exopeptidase dimerisation domain"/>
    <property type="match status" value="1"/>
</dbReference>
<dbReference type="FunFam" id="3.40.630.10:FF:000023">
    <property type="entry name" value="M20/M25/M40 family metallo-hydrolase"/>
    <property type="match status" value="1"/>
</dbReference>
<dbReference type="PIRSF" id="PIRSF036696">
    <property type="entry name" value="ACY-1"/>
    <property type="match status" value="1"/>
</dbReference>
<dbReference type="GO" id="GO:0016787">
    <property type="term" value="F:hydrolase activity"/>
    <property type="evidence" value="ECO:0007669"/>
    <property type="project" value="UniProtKB-KW"/>
</dbReference>
<dbReference type="GO" id="GO:0046872">
    <property type="term" value="F:metal ion binding"/>
    <property type="evidence" value="ECO:0007669"/>
    <property type="project" value="UniProtKB-KW"/>
</dbReference>
<dbReference type="Pfam" id="PF01546">
    <property type="entry name" value="Peptidase_M20"/>
    <property type="match status" value="1"/>
</dbReference>
<evidence type="ECO:0000259" key="6">
    <source>
        <dbReference type="Pfam" id="PF07687"/>
    </source>
</evidence>
<dbReference type="AlphaFoldDB" id="A0A6L9W0T0"/>
<keyword evidence="5" id="KW-0862">Zinc</keyword>
<dbReference type="RefSeq" id="WP_163204025.1">
    <property type="nucleotide sequence ID" value="NZ_JAAGWG010000010.1"/>
</dbReference>
<comment type="similarity">
    <text evidence="2">Belongs to the peptidase M20A family.</text>
</comment>
<evidence type="ECO:0000256" key="1">
    <source>
        <dbReference type="ARBA" id="ARBA00001947"/>
    </source>
</evidence>
<keyword evidence="4 7" id="KW-0378">Hydrolase</keyword>
<dbReference type="Gene3D" id="3.40.630.10">
    <property type="entry name" value="Zn peptidases"/>
    <property type="match status" value="1"/>
</dbReference>
<dbReference type="PANTHER" id="PTHR43808:SF8">
    <property type="entry name" value="PEPTIDASE M20 DIMERISATION DOMAIN-CONTAINING PROTEIN"/>
    <property type="match status" value="1"/>
</dbReference>
<dbReference type="InterPro" id="IPR036264">
    <property type="entry name" value="Bact_exopeptidase_dim_dom"/>
</dbReference>
<comment type="cofactor">
    <cofactor evidence="1">
        <name>Zn(2+)</name>
        <dbReference type="ChEBI" id="CHEBI:29105"/>
    </cofactor>
</comment>
<comment type="caution">
    <text evidence="7">The sequence shown here is derived from an EMBL/GenBank/DDBJ whole genome shotgun (WGS) entry which is preliminary data.</text>
</comment>
<sequence length="442" mass="47782">MSEPTAQPLVRAQAEVAELLSDLIRIDTTNTGDTATGAGERKAAEWVAGKLDEVGIGSQIVESERGRASLVARIPGADRSRPALLVHGHLDVVPADPAEWSVHPFSGEERDGYIWGRGAVDMKDMDSMVLALVRDWARTGVQPERDIVLAFLADEEAGGALGAHFMVDEHPDLFEGCTEAISEVGGFSITVRDDLRLYLVQTAEKGMGWMRLTVGGKPGHGSFVHDDNAVTRLAEAVARLGNHRFPLTLTPPMREFIAAVEDAYGIEIDAAEPEVALARLGSLSRMIGAALRNTANPTMLQAGYKANVVPGTASATVDGRFLYGQEEEFERQLDALLGEGVTREWLVHNPAVETTFDGPLVDQMVAALRAEDDGARPVPFTMSGGTDAKSFQRLGMRCFGFSPLRLPPDLDFAALFHGIDERVPVESLKFGVRVLDRFLRGA</sequence>
<dbReference type="Pfam" id="PF07687">
    <property type="entry name" value="M20_dimer"/>
    <property type="match status" value="1"/>
</dbReference>
<evidence type="ECO:0000256" key="3">
    <source>
        <dbReference type="ARBA" id="ARBA00022723"/>
    </source>
</evidence>
<dbReference type="EMBL" id="JAAGWG010000010">
    <property type="protein sequence ID" value="NEK85716.1"/>
    <property type="molecule type" value="Genomic_DNA"/>
</dbReference>
<proteinExistence type="inferred from homology"/>
<dbReference type="FunFam" id="1.10.150.900:FF:000002">
    <property type="entry name" value="M20/M25/M40 family peptidase"/>
    <property type="match status" value="1"/>
</dbReference>
<dbReference type="InterPro" id="IPR002933">
    <property type="entry name" value="Peptidase_M20"/>
</dbReference>
<dbReference type="InterPro" id="IPR011650">
    <property type="entry name" value="Peptidase_M20_dimer"/>
</dbReference>
<keyword evidence="3" id="KW-0479">Metal-binding</keyword>
<evidence type="ECO:0000313" key="7">
    <source>
        <dbReference type="EMBL" id="NEK85716.1"/>
    </source>
</evidence>
<organism evidence="7 8">
    <name type="scientific">Blastococcus saxobsidens</name>
    <dbReference type="NCBI Taxonomy" id="138336"/>
    <lineage>
        <taxon>Bacteria</taxon>
        <taxon>Bacillati</taxon>
        <taxon>Actinomycetota</taxon>
        <taxon>Actinomycetes</taxon>
        <taxon>Geodermatophilales</taxon>
        <taxon>Geodermatophilaceae</taxon>
        <taxon>Blastococcus</taxon>
    </lineage>
</organism>
<evidence type="ECO:0000256" key="5">
    <source>
        <dbReference type="ARBA" id="ARBA00022833"/>
    </source>
</evidence>
<gene>
    <name evidence="7" type="ORF">GCU60_08065</name>
</gene>
<dbReference type="Gene3D" id="3.30.70.360">
    <property type="match status" value="1"/>
</dbReference>
<accession>A0A6L9W0T0</accession>
<dbReference type="InterPro" id="IPR050072">
    <property type="entry name" value="Peptidase_M20A"/>
</dbReference>
<evidence type="ECO:0000256" key="4">
    <source>
        <dbReference type="ARBA" id="ARBA00022801"/>
    </source>
</evidence>
<dbReference type="InterPro" id="IPR001261">
    <property type="entry name" value="ArgE/DapE_CS"/>
</dbReference>
<dbReference type="SUPFAM" id="SSF53187">
    <property type="entry name" value="Zn-dependent exopeptidases"/>
    <property type="match status" value="1"/>
</dbReference>
<dbReference type="Proteomes" id="UP000479241">
    <property type="component" value="Unassembled WGS sequence"/>
</dbReference>